<reference evidence="2" key="1">
    <citation type="submission" date="2024-03" db="EMBL/GenBank/DDBJ databases">
        <title>WGS assembly of Saponaria officinalis var. Norfolk2.</title>
        <authorList>
            <person name="Jenkins J."/>
            <person name="Shu S."/>
            <person name="Grimwood J."/>
            <person name="Barry K."/>
            <person name="Goodstein D."/>
            <person name="Schmutz J."/>
            <person name="Leebens-Mack J."/>
            <person name="Osbourn A."/>
        </authorList>
    </citation>
    <scope>NUCLEOTIDE SEQUENCE [LARGE SCALE GENOMIC DNA]</scope>
    <source>
        <strain evidence="2">JIC</strain>
    </source>
</reference>
<proteinExistence type="predicted"/>
<keyword evidence="3" id="KW-1185">Reference proteome</keyword>
<comment type="caution">
    <text evidence="2">The sequence shown here is derived from an EMBL/GenBank/DDBJ whole genome shotgun (WGS) entry which is preliminary data.</text>
</comment>
<sequence length="312" mass="36227">MAPNWSLLPDDIVADIALKSDSFEDFIQFSAVCQCWNRASSLIKHQWSAKSPVPWLLLAENTRENPNCVRKLFNISNNKFYQLNLPQTFGKRCWGSACGWVAMVDRDHNVELFNPITKAQISFPSLESMYKCAAAMKGSMERCRVEDFEVKGKYFSWFMHIFLNKFLVIKVSQGDHYRFVVMILYHYNERLAFARHGDQTWTSIIVKESGMIADVVVKGDYLFALYQDGSLVHWNVKEFCRCGIVVPIDYCQPADPKIFEDLNQGEQAIYLVQSDCDLFMVLRFREEFYANDGRDIDMSFRDEVDESFTYGV</sequence>
<dbReference type="InterPro" id="IPR050942">
    <property type="entry name" value="F-box_BR-signaling"/>
</dbReference>
<feature type="domain" description="KIB1-4 beta-propeller" evidence="1">
    <location>
        <begin position="72"/>
        <end position="287"/>
    </location>
</feature>
<accession>A0AAW1M9B7</accession>
<name>A0AAW1M9B7_SAPOF</name>
<dbReference type="InterPro" id="IPR005174">
    <property type="entry name" value="KIB1-4_b-propeller"/>
</dbReference>
<evidence type="ECO:0000259" key="1">
    <source>
        <dbReference type="Pfam" id="PF03478"/>
    </source>
</evidence>
<dbReference type="Proteomes" id="UP001443914">
    <property type="component" value="Unassembled WGS sequence"/>
</dbReference>
<dbReference type="Pfam" id="PF03478">
    <property type="entry name" value="Beta-prop_KIB1-4"/>
    <property type="match status" value="1"/>
</dbReference>
<evidence type="ECO:0000313" key="2">
    <source>
        <dbReference type="EMBL" id="KAK9742139.1"/>
    </source>
</evidence>
<dbReference type="AlphaFoldDB" id="A0AAW1M9B7"/>
<dbReference type="PANTHER" id="PTHR44259">
    <property type="entry name" value="OS07G0183000 PROTEIN-RELATED"/>
    <property type="match status" value="1"/>
</dbReference>
<dbReference type="PANTHER" id="PTHR44259:SF107">
    <property type="entry name" value="F-BOX PROTEIN SKIP23-LIKE"/>
    <property type="match status" value="1"/>
</dbReference>
<organism evidence="2 3">
    <name type="scientific">Saponaria officinalis</name>
    <name type="common">Common soapwort</name>
    <name type="synonym">Lychnis saponaria</name>
    <dbReference type="NCBI Taxonomy" id="3572"/>
    <lineage>
        <taxon>Eukaryota</taxon>
        <taxon>Viridiplantae</taxon>
        <taxon>Streptophyta</taxon>
        <taxon>Embryophyta</taxon>
        <taxon>Tracheophyta</taxon>
        <taxon>Spermatophyta</taxon>
        <taxon>Magnoliopsida</taxon>
        <taxon>eudicotyledons</taxon>
        <taxon>Gunneridae</taxon>
        <taxon>Pentapetalae</taxon>
        <taxon>Caryophyllales</taxon>
        <taxon>Caryophyllaceae</taxon>
        <taxon>Caryophylleae</taxon>
        <taxon>Saponaria</taxon>
    </lineage>
</organism>
<evidence type="ECO:0000313" key="3">
    <source>
        <dbReference type="Proteomes" id="UP001443914"/>
    </source>
</evidence>
<gene>
    <name evidence="2" type="ORF">RND81_03G151000</name>
</gene>
<protein>
    <recommendedName>
        <fullName evidence="1">KIB1-4 beta-propeller domain-containing protein</fullName>
    </recommendedName>
</protein>
<dbReference type="EMBL" id="JBDFQZ010000003">
    <property type="protein sequence ID" value="KAK9742139.1"/>
    <property type="molecule type" value="Genomic_DNA"/>
</dbReference>